<dbReference type="EMBL" id="JBIYXZ010002070">
    <property type="protein sequence ID" value="KAL3063590.1"/>
    <property type="molecule type" value="Genomic_DNA"/>
</dbReference>
<reference evidence="1 2" key="1">
    <citation type="journal article" date="2022" name="G3 (Bethesda)">
        <title>Evaluating Illumina-, Nanopore-, and PacBio-based genome assembly strategies with the bald notothen, Trematomus borchgrevinki.</title>
        <authorList>
            <person name="Rayamajhi N."/>
            <person name="Cheng C.C."/>
            <person name="Catchen J.M."/>
        </authorList>
    </citation>
    <scope>NUCLEOTIDE SEQUENCE [LARGE SCALE GENOMIC DNA]</scope>
    <source>
        <strain evidence="1">AGRC-2024</strain>
    </source>
</reference>
<dbReference type="Proteomes" id="UP001619887">
    <property type="component" value="Unassembled WGS sequence"/>
</dbReference>
<sequence length="244" mass="27635">MQHNLLKESNKTELLLIGSKSTFSKVTNITLTIDGTIVSPARNLCVIFDPTLSLEPHIRQTVKTSFFHLRNIAKILPSLTRPAAERLIHALISSRLDYCNSLLYGISTTSLNRLQRVQNAAARLLTHTKSWHHITPVLKDLHWLPISHRINYKILVLTYKALHHLAPPYLTNLLTPYQPPWSLRSTAAGLLSIPTSTLCSFGDRAFSVAAPRLWNALPQDLRDYESLTVFQSRLKTHLFNSVYP</sequence>
<accession>A0ABD2HCA3</accession>
<dbReference type="AlphaFoldDB" id="A0ABD2HCA3"/>
<keyword evidence="2" id="KW-1185">Reference proteome</keyword>
<proteinExistence type="predicted"/>
<protein>
    <submittedName>
        <fullName evidence="1">Uncharacterized protein</fullName>
    </submittedName>
</protein>
<name>A0ABD2HCA3_PAGBO</name>
<evidence type="ECO:0000313" key="1">
    <source>
        <dbReference type="EMBL" id="KAL3063590.1"/>
    </source>
</evidence>
<gene>
    <name evidence="1" type="ORF">OYC64_000009</name>
</gene>
<organism evidence="1 2">
    <name type="scientific">Pagothenia borchgrevinki</name>
    <name type="common">Bald rockcod</name>
    <name type="synonym">Trematomus borchgrevinki</name>
    <dbReference type="NCBI Taxonomy" id="8213"/>
    <lineage>
        <taxon>Eukaryota</taxon>
        <taxon>Metazoa</taxon>
        <taxon>Chordata</taxon>
        <taxon>Craniata</taxon>
        <taxon>Vertebrata</taxon>
        <taxon>Euteleostomi</taxon>
        <taxon>Actinopterygii</taxon>
        <taxon>Neopterygii</taxon>
        <taxon>Teleostei</taxon>
        <taxon>Neoteleostei</taxon>
        <taxon>Acanthomorphata</taxon>
        <taxon>Eupercaria</taxon>
        <taxon>Perciformes</taxon>
        <taxon>Notothenioidei</taxon>
        <taxon>Nototheniidae</taxon>
        <taxon>Pagothenia</taxon>
    </lineage>
</organism>
<comment type="caution">
    <text evidence="1">The sequence shown here is derived from an EMBL/GenBank/DDBJ whole genome shotgun (WGS) entry which is preliminary data.</text>
</comment>
<reference evidence="1 2" key="2">
    <citation type="journal article" date="2024" name="G3 (Bethesda)">
        <title>The genome of the cryopelagic Antarctic bald notothen, Trematomus borchgrevinki.</title>
        <authorList>
            <person name="Rayamajhi N."/>
            <person name="Rivera-Colon A.G."/>
            <person name="Minhas B.F."/>
            <person name="Cheng C.C."/>
            <person name="Catchen J.M."/>
        </authorList>
    </citation>
    <scope>NUCLEOTIDE SEQUENCE [LARGE SCALE GENOMIC DNA]</scope>
    <source>
        <strain evidence="1">AGRC-2024</strain>
    </source>
</reference>
<evidence type="ECO:0000313" key="2">
    <source>
        <dbReference type="Proteomes" id="UP001619887"/>
    </source>
</evidence>
<dbReference type="PANTHER" id="PTHR33332">
    <property type="entry name" value="REVERSE TRANSCRIPTASE DOMAIN-CONTAINING PROTEIN"/>
    <property type="match status" value="1"/>
</dbReference>